<dbReference type="AlphaFoldDB" id="A0AAD5N0P8"/>
<keyword evidence="3" id="KW-1185">Reference proteome</keyword>
<comment type="caution">
    <text evidence="2">The sequence shown here is derived from an EMBL/GenBank/DDBJ whole genome shotgun (WGS) entry which is preliminary data.</text>
</comment>
<reference evidence="2" key="1">
    <citation type="submission" date="2021-06" db="EMBL/GenBank/DDBJ databases">
        <title>Parelaphostrongylus tenuis whole genome reference sequence.</title>
        <authorList>
            <person name="Garwood T.J."/>
            <person name="Larsen P.A."/>
            <person name="Fountain-Jones N.M."/>
            <person name="Garbe J.R."/>
            <person name="Macchietto M.G."/>
            <person name="Kania S.A."/>
            <person name="Gerhold R.W."/>
            <person name="Richards J.E."/>
            <person name="Wolf T.M."/>
        </authorList>
    </citation>
    <scope>NUCLEOTIDE SEQUENCE</scope>
    <source>
        <strain evidence="2">MNPRO001-30</strain>
        <tissue evidence="2">Meninges</tissue>
    </source>
</reference>
<feature type="compositionally biased region" description="Basic and acidic residues" evidence="1">
    <location>
        <begin position="38"/>
        <end position="61"/>
    </location>
</feature>
<organism evidence="2 3">
    <name type="scientific">Parelaphostrongylus tenuis</name>
    <name type="common">Meningeal worm</name>
    <dbReference type="NCBI Taxonomy" id="148309"/>
    <lineage>
        <taxon>Eukaryota</taxon>
        <taxon>Metazoa</taxon>
        <taxon>Ecdysozoa</taxon>
        <taxon>Nematoda</taxon>
        <taxon>Chromadorea</taxon>
        <taxon>Rhabditida</taxon>
        <taxon>Rhabditina</taxon>
        <taxon>Rhabditomorpha</taxon>
        <taxon>Strongyloidea</taxon>
        <taxon>Metastrongylidae</taxon>
        <taxon>Parelaphostrongylus</taxon>
    </lineage>
</organism>
<name>A0AAD5N0P8_PARTN</name>
<proteinExistence type="predicted"/>
<protein>
    <submittedName>
        <fullName evidence="2">Uncharacterized protein</fullName>
    </submittedName>
</protein>
<evidence type="ECO:0000256" key="1">
    <source>
        <dbReference type="SAM" id="MobiDB-lite"/>
    </source>
</evidence>
<evidence type="ECO:0000313" key="2">
    <source>
        <dbReference type="EMBL" id="KAJ1357586.1"/>
    </source>
</evidence>
<gene>
    <name evidence="2" type="ORF">KIN20_015765</name>
</gene>
<accession>A0AAD5N0P8</accession>
<dbReference type="Proteomes" id="UP001196413">
    <property type="component" value="Unassembled WGS sequence"/>
</dbReference>
<dbReference type="EMBL" id="JAHQIW010003189">
    <property type="protein sequence ID" value="KAJ1357586.1"/>
    <property type="molecule type" value="Genomic_DNA"/>
</dbReference>
<feature type="region of interest" description="Disordered" evidence="1">
    <location>
        <begin position="38"/>
        <end position="70"/>
    </location>
</feature>
<evidence type="ECO:0000313" key="3">
    <source>
        <dbReference type="Proteomes" id="UP001196413"/>
    </source>
</evidence>
<sequence>MLGRTVGRLVITHQTLSVPVIGRNIVRVMSGKFGPEDIGIKKLGTEKDPKQVTQSEWKKVLPPESLRGSS</sequence>